<proteinExistence type="predicted"/>
<evidence type="ECO:0000313" key="3">
    <source>
        <dbReference type="EMBL" id="GJE88522.1"/>
    </source>
</evidence>
<evidence type="ECO:0000256" key="2">
    <source>
        <dbReference type="SAM" id="SignalP"/>
    </source>
</evidence>
<keyword evidence="1" id="KW-0472">Membrane</keyword>
<gene>
    <name evidence="3" type="ORF">PsYK624_046050</name>
</gene>
<keyword evidence="1" id="KW-0812">Transmembrane</keyword>
<feature type="transmembrane region" description="Helical" evidence="1">
    <location>
        <begin position="75"/>
        <end position="97"/>
    </location>
</feature>
<feature type="chain" id="PRO_5040306792" evidence="2">
    <location>
        <begin position="20"/>
        <end position="182"/>
    </location>
</feature>
<keyword evidence="2" id="KW-0732">Signal</keyword>
<feature type="transmembrane region" description="Helical" evidence="1">
    <location>
        <begin position="117"/>
        <end position="137"/>
    </location>
</feature>
<evidence type="ECO:0000256" key="1">
    <source>
        <dbReference type="SAM" id="Phobius"/>
    </source>
</evidence>
<dbReference type="Proteomes" id="UP000703269">
    <property type="component" value="Unassembled WGS sequence"/>
</dbReference>
<reference evidence="3 4" key="1">
    <citation type="submission" date="2021-08" db="EMBL/GenBank/DDBJ databases">
        <title>Draft Genome Sequence of Phanerochaete sordida strain YK-624.</title>
        <authorList>
            <person name="Mori T."/>
            <person name="Dohra H."/>
            <person name="Suzuki T."/>
            <person name="Kawagishi H."/>
            <person name="Hirai H."/>
        </authorList>
    </citation>
    <scope>NUCLEOTIDE SEQUENCE [LARGE SCALE GENOMIC DNA]</scope>
    <source>
        <strain evidence="3 4">YK-624</strain>
    </source>
</reference>
<feature type="signal peptide" evidence="2">
    <location>
        <begin position="1"/>
        <end position="19"/>
    </location>
</feature>
<sequence length="182" mass="20576">MSILIVLASLVFLGFWAHAAQYAMIPTALSAVFAVGLTFLNILWSAILVLWQILKRRREAKQARRGDAASFKIYIAVEVVDLLFWTVLFIFVLVSVFTNVLNKDDALEISILTFDALSLWSYLVQLVGLYNGAILYIEQNLEPVRKDGFRTLDEKHALESTDGHNMNAADLHQLYDPYNPVV</sequence>
<dbReference type="EMBL" id="BPQB01000009">
    <property type="protein sequence ID" value="GJE88522.1"/>
    <property type="molecule type" value="Genomic_DNA"/>
</dbReference>
<evidence type="ECO:0000313" key="4">
    <source>
        <dbReference type="Proteomes" id="UP000703269"/>
    </source>
</evidence>
<protein>
    <submittedName>
        <fullName evidence="3">Uncharacterized protein</fullName>
    </submittedName>
</protein>
<organism evidence="3 4">
    <name type="scientific">Phanerochaete sordida</name>
    <dbReference type="NCBI Taxonomy" id="48140"/>
    <lineage>
        <taxon>Eukaryota</taxon>
        <taxon>Fungi</taxon>
        <taxon>Dikarya</taxon>
        <taxon>Basidiomycota</taxon>
        <taxon>Agaricomycotina</taxon>
        <taxon>Agaricomycetes</taxon>
        <taxon>Polyporales</taxon>
        <taxon>Phanerochaetaceae</taxon>
        <taxon>Phanerochaete</taxon>
    </lineage>
</organism>
<keyword evidence="4" id="KW-1185">Reference proteome</keyword>
<keyword evidence="1" id="KW-1133">Transmembrane helix</keyword>
<name>A0A9P3G3N9_9APHY</name>
<feature type="transmembrane region" description="Helical" evidence="1">
    <location>
        <begin position="29"/>
        <end position="54"/>
    </location>
</feature>
<dbReference type="AlphaFoldDB" id="A0A9P3G3N9"/>
<accession>A0A9P3G3N9</accession>
<comment type="caution">
    <text evidence="3">The sequence shown here is derived from an EMBL/GenBank/DDBJ whole genome shotgun (WGS) entry which is preliminary data.</text>
</comment>